<evidence type="ECO:0000256" key="5">
    <source>
        <dbReference type="ARBA" id="ARBA00022692"/>
    </source>
</evidence>
<dbReference type="GO" id="GO:0005524">
    <property type="term" value="F:ATP binding"/>
    <property type="evidence" value="ECO:0007669"/>
    <property type="project" value="UniProtKB-KW"/>
</dbReference>
<protein>
    <recommendedName>
        <fullName evidence="18">Histidine kinase</fullName>
    </recommendedName>
</protein>
<dbReference type="Gene3D" id="1.10.287.130">
    <property type="match status" value="1"/>
</dbReference>
<organism evidence="17">
    <name type="scientific">hydrothermal vent metagenome</name>
    <dbReference type="NCBI Taxonomy" id="652676"/>
    <lineage>
        <taxon>unclassified sequences</taxon>
        <taxon>metagenomes</taxon>
        <taxon>ecological metagenomes</taxon>
    </lineage>
</organism>
<dbReference type="InterPro" id="IPR001789">
    <property type="entry name" value="Sig_transdc_resp-reg_receiver"/>
</dbReference>
<dbReference type="InterPro" id="IPR005467">
    <property type="entry name" value="His_kinase_dom"/>
</dbReference>
<keyword evidence="9 13" id="KW-1133">Transmembrane helix</keyword>
<gene>
    <name evidence="17" type="ORF">MNBD_GAMMA14-1597</name>
</gene>
<keyword evidence="4" id="KW-0808">Transferase</keyword>
<dbReference type="PROSITE" id="PS50109">
    <property type="entry name" value="HIS_KIN"/>
    <property type="match status" value="1"/>
</dbReference>
<keyword evidence="5 13" id="KW-0812">Transmembrane</keyword>
<evidence type="ECO:0000256" key="3">
    <source>
        <dbReference type="ARBA" id="ARBA00022553"/>
    </source>
</evidence>
<dbReference type="GO" id="GO:0005886">
    <property type="term" value="C:plasma membrane"/>
    <property type="evidence" value="ECO:0007669"/>
    <property type="project" value="UniProtKB-SubCell"/>
</dbReference>
<proteinExistence type="predicted"/>
<dbReference type="FunFam" id="1.10.287.130:FF:000004">
    <property type="entry name" value="Ethylene receptor 1"/>
    <property type="match status" value="1"/>
</dbReference>
<keyword evidence="3" id="KW-0597">Phosphoprotein</keyword>
<dbReference type="SMART" id="SM00448">
    <property type="entry name" value="REC"/>
    <property type="match status" value="1"/>
</dbReference>
<dbReference type="PANTHER" id="PTHR45339">
    <property type="entry name" value="HYBRID SIGNAL TRANSDUCTION HISTIDINE KINASE J"/>
    <property type="match status" value="1"/>
</dbReference>
<dbReference type="Pfam" id="PF02518">
    <property type="entry name" value="HATPase_c"/>
    <property type="match status" value="1"/>
</dbReference>
<dbReference type="Gene3D" id="1.20.120.160">
    <property type="entry name" value="HPT domain"/>
    <property type="match status" value="1"/>
</dbReference>
<dbReference type="CDD" id="cd17546">
    <property type="entry name" value="REC_hyHK_CKI1_RcsC-like"/>
    <property type="match status" value="1"/>
</dbReference>
<dbReference type="PROSITE" id="PS50110">
    <property type="entry name" value="RESPONSE_REGULATORY"/>
    <property type="match status" value="1"/>
</dbReference>
<evidence type="ECO:0000259" key="15">
    <source>
        <dbReference type="PROSITE" id="PS50110"/>
    </source>
</evidence>
<evidence type="ECO:0000313" key="17">
    <source>
        <dbReference type="EMBL" id="VAW79236.1"/>
    </source>
</evidence>
<keyword evidence="8" id="KW-0067">ATP-binding</keyword>
<dbReference type="GO" id="GO:0000155">
    <property type="term" value="F:phosphorelay sensor kinase activity"/>
    <property type="evidence" value="ECO:0007669"/>
    <property type="project" value="InterPro"/>
</dbReference>
<keyword evidence="12" id="KW-0175">Coiled coil</keyword>
<evidence type="ECO:0000256" key="1">
    <source>
        <dbReference type="ARBA" id="ARBA00004651"/>
    </source>
</evidence>
<dbReference type="PANTHER" id="PTHR45339:SF1">
    <property type="entry name" value="HYBRID SIGNAL TRANSDUCTION HISTIDINE KINASE J"/>
    <property type="match status" value="1"/>
</dbReference>
<keyword evidence="11 13" id="KW-0472">Membrane</keyword>
<evidence type="ECO:0000256" key="4">
    <source>
        <dbReference type="ARBA" id="ARBA00022679"/>
    </source>
</evidence>
<dbReference type="SMART" id="SM00073">
    <property type="entry name" value="HPT"/>
    <property type="match status" value="1"/>
</dbReference>
<dbReference type="CDD" id="cd16922">
    <property type="entry name" value="HATPase_EvgS-ArcB-TorS-like"/>
    <property type="match status" value="1"/>
</dbReference>
<evidence type="ECO:0000259" key="14">
    <source>
        <dbReference type="PROSITE" id="PS50109"/>
    </source>
</evidence>
<dbReference type="PROSITE" id="PS50894">
    <property type="entry name" value="HPT"/>
    <property type="match status" value="1"/>
</dbReference>
<dbReference type="InterPro" id="IPR004358">
    <property type="entry name" value="Sig_transdc_His_kin-like_C"/>
</dbReference>
<dbReference type="InterPro" id="IPR003661">
    <property type="entry name" value="HisK_dim/P_dom"/>
</dbReference>
<comment type="subcellular location">
    <subcellularLocation>
        <location evidence="1">Cell membrane</location>
        <topology evidence="1">Multi-pass membrane protein</topology>
    </subcellularLocation>
</comment>
<dbReference type="Pfam" id="PF00072">
    <property type="entry name" value="Response_reg"/>
    <property type="match status" value="1"/>
</dbReference>
<accession>A0A3B0ZEW6</accession>
<dbReference type="InterPro" id="IPR011006">
    <property type="entry name" value="CheY-like_superfamily"/>
</dbReference>
<dbReference type="FunFam" id="3.30.565.10:FF:000010">
    <property type="entry name" value="Sensor histidine kinase RcsC"/>
    <property type="match status" value="1"/>
</dbReference>
<dbReference type="Pfam" id="PF00512">
    <property type="entry name" value="HisKA"/>
    <property type="match status" value="1"/>
</dbReference>
<feature type="domain" description="Histidine kinase" evidence="14">
    <location>
        <begin position="210"/>
        <end position="431"/>
    </location>
</feature>
<dbReference type="SUPFAM" id="SSF47384">
    <property type="entry name" value="Homodimeric domain of signal transducing histidine kinase"/>
    <property type="match status" value="1"/>
</dbReference>
<evidence type="ECO:0000256" key="6">
    <source>
        <dbReference type="ARBA" id="ARBA00022741"/>
    </source>
</evidence>
<dbReference type="AlphaFoldDB" id="A0A3B0ZEW6"/>
<feature type="transmembrane region" description="Helical" evidence="13">
    <location>
        <begin position="100"/>
        <end position="128"/>
    </location>
</feature>
<sequence length="855" mass="94174">MLAGGELNKGREVPDTGIPPWLSAIGWKGTPDQEQGLLRIIIPLTFLCYLLFDWPDTEAGQVLWHTGVVFISCFLVFSTLFFISTLVWPAPSASRRVASILADIFALSYGLYLTGPAGAPWYGVYLWVTLGNGFRYSEKYLYVSGAASLVGFVTVSFTTEYWISHRELAVGLALTLLVIPAYSSVLIRRLNEAKQQADQASRAKSDFLSRMSHEIRTPLNGILGMTELLRSRPLDPVDCEYVETIYASGKTLAHQIDDILDLSKIESGQLDLEGVEFDLFALINTTLRIFEAQAVEKHIALQETINPSTPFLLFGDPHKLRQVIINLVGNALKFTDKGFVSLRVHPREEQGGDVVLRFEVADTGTGIAENRLDQIFEPFAQADSTISRRHGGTGLGTTICKHLVSLMGGEIGVQSTPGVGTTFWFDLPFRVVDLSEKDEISAWTRNCRVICLRYDDASGGELLENLSGWEMPFSVVSSIEVCQQRVSEMRAAGQAVDALLIDGVPYGPELDALLTEYAGDAASEALPVALLGGEHYPPEIVGRTRDHFFVLSQPLDRRVLFNVLHACYSRHSTEDDVIHIASRQRVSKDAGRQLKVLIGDDNATNRIVLQRMLEQLGHQCVAVDGGEAVLLSLEESDYDVAIVDKNMPDMGGLEVYSAFSMAHGLSSNLSFVILTADATQESRDACALAGIRHFLTKPVSLSRLQEVLTDTLRDEHQGSVVNTMTTDTSVSAIEKLPVIDTEEFEKLELLGDGDDQFMRDIITNFEGDANRDLRALESAVADHDWIVFRDSAHALKGAAMYLGLQQLAALSTQMQNMPEQDFLSDGVDQLKALHQATDAALETLRERVNSPRKTG</sequence>
<dbReference type="InterPro" id="IPR003594">
    <property type="entry name" value="HATPase_dom"/>
</dbReference>
<feature type="domain" description="HPt" evidence="16">
    <location>
        <begin position="754"/>
        <end position="847"/>
    </location>
</feature>
<evidence type="ECO:0000256" key="8">
    <source>
        <dbReference type="ARBA" id="ARBA00022840"/>
    </source>
</evidence>
<dbReference type="InterPro" id="IPR036890">
    <property type="entry name" value="HATPase_C_sf"/>
</dbReference>
<evidence type="ECO:0000256" key="12">
    <source>
        <dbReference type="SAM" id="Coils"/>
    </source>
</evidence>
<feature type="coiled-coil region" evidence="12">
    <location>
        <begin position="183"/>
        <end position="210"/>
    </location>
</feature>
<dbReference type="PRINTS" id="PR00344">
    <property type="entry name" value="BCTRLSENSOR"/>
</dbReference>
<keyword evidence="10" id="KW-0902">Two-component regulatory system</keyword>
<dbReference type="Gene3D" id="3.40.50.2300">
    <property type="match status" value="1"/>
</dbReference>
<evidence type="ECO:0000256" key="7">
    <source>
        <dbReference type="ARBA" id="ARBA00022777"/>
    </source>
</evidence>
<keyword evidence="7" id="KW-0418">Kinase</keyword>
<evidence type="ECO:0000256" key="13">
    <source>
        <dbReference type="SAM" id="Phobius"/>
    </source>
</evidence>
<dbReference type="SUPFAM" id="SSF47226">
    <property type="entry name" value="Histidine-containing phosphotransfer domain, HPT domain"/>
    <property type="match status" value="1"/>
</dbReference>
<feature type="domain" description="Response regulatory" evidence="15">
    <location>
        <begin position="595"/>
        <end position="712"/>
    </location>
</feature>
<dbReference type="SMART" id="SM00388">
    <property type="entry name" value="HisKA"/>
    <property type="match status" value="1"/>
</dbReference>
<dbReference type="EMBL" id="UOFM01000298">
    <property type="protein sequence ID" value="VAW79236.1"/>
    <property type="molecule type" value="Genomic_DNA"/>
</dbReference>
<evidence type="ECO:0000256" key="9">
    <source>
        <dbReference type="ARBA" id="ARBA00022989"/>
    </source>
</evidence>
<dbReference type="SMART" id="SM00387">
    <property type="entry name" value="HATPase_c"/>
    <property type="match status" value="1"/>
</dbReference>
<feature type="transmembrane region" description="Helical" evidence="13">
    <location>
        <begin position="168"/>
        <end position="187"/>
    </location>
</feature>
<dbReference type="Pfam" id="PF01627">
    <property type="entry name" value="Hpt"/>
    <property type="match status" value="1"/>
</dbReference>
<dbReference type="SUPFAM" id="SSF52172">
    <property type="entry name" value="CheY-like"/>
    <property type="match status" value="1"/>
</dbReference>
<feature type="transmembrane region" description="Helical" evidence="13">
    <location>
        <begin position="140"/>
        <end position="163"/>
    </location>
</feature>
<feature type="transmembrane region" description="Helical" evidence="13">
    <location>
        <begin position="64"/>
        <end position="88"/>
    </location>
</feature>
<dbReference type="InterPro" id="IPR008207">
    <property type="entry name" value="Sig_transdc_His_kin_Hpt_dom"/>
</dbReference>
<reference evidence="17" key="1">
    <citation type="submission" date="2018-06" db="EMBL/GenBank/DDBJ databases">
        <authorList>
            <person name="Zhirakovskaya E."/>
        </authorList>
    </citation>
    <scope>NUCLEOTIDE SEQUENCE</scope>
</reference>
<dbReference type="CDD" id="cd00088">
    <property type="entry name" value="HPT"/>
    <property type="match status" value="1"/>
</dbReference>
<name>A0A3B0ZEW6_9ZZZZ</name>
<evidence type="ECO:0000256" key="11">
    <source>
        <dbReference type="ARBA" id="ARBA00023136"/>
    </source>
</evidence>
<dbReference type="InterPro" id="IPR036641">
    <property type="entry name" value="HPT_dom_sf"/>
</dbReference>
<keyword evidence="2" id="KW-1003">Cell membrane</keyword>
<dbReference type="SUPFAM" id="SSF55874">
    <property type="entry name" value="ATPase domain of HSP90 chaperone/DNA topoisomerase II/histidine kinase"/>
    <property type="match status" value="1"/>
</dbReference>
<evidence type="ECO:0000259" key="16">
    <source>
        <dbReference type="PROSITE" id="PS50894"/>
    </source>
</evidence>
<dbReference type="CDD" id="cd00082">
    <property type="entry name" value="HisKA"/>
    <property type="match status" value="1"/>
</dbReference>
<evidence type="ECO:0000256" key="2">
    <source>
        <dbReference type="ARBA" id="ARBA00022475"/>
    </source>
</evidence>
<evidence type="ECO:0008006" key="18">
    <source>
        <dbReference type="Google" id="ProtNLM"/>
    </source>
</evidence>
<dbReference type="InterPro" id="IPR036097">
    <property type="entry name" value="HisK_dim/P_sf"/>
</dbReference>
<evidence type="ECO:0000256" key="10">
    <source>
        <dbReference type="ARBA" id="ARBA00023012"/>
    </source>
</evidence>
<keyword evidence="6" id="KW-0547">Nucleotide-binding</keyword>
<dbReference type="Gene3D" id="3.30.565.10">
    <property type="entry name" value="Histidine kinase-like ATPase, C-terminal domain"/>
    <property type="match status" value="1"/>
</dbReference>